<dbReference type="Proteomes" id="UP000585474">
    <property type="component" value="Unassembled WGS sequence"/>
</dbReference>
<feature type="region of interest" description="Disordered" evidence="1">
    <location>
        <begin position="52"/>
        <end position="74"/>
    </location>
</feature>
<comment type="caution">
    <text evidence="2">The sequence shown here is derived from an EMBL/GenBank/DDBJ whole genome shotgun (WGS) entry which is preliminary data.</text>
</comment>
<keyword evidence="3" id="KW-1185">Reference proteome</keyword>
<accession>A0A7J0GQ37</accession>
<feature type="compositionally biased region" description="Basic and acidic residues" evidence="1">
    <location>
        <begin position="52"/>
        <end position="72"/>
    </location>
</feature>
<evidence type="ECO:0000313" key="2">
    <source>
        <dbReference type="EMBL" id="GFZ12901.1"/>
    </source>
</evidence>
<gene>
    <name evidence="2" type="ORF">Acr_23g0012860</name>
</gene>
<sequence>MGLDQNHGIPHREIPVRNFVEHMVCRENRGAFAVLVDESARDEWAWKTAQDLRARGKTKGSKESEGGVHAVEEREDMVVLPGLVDVSGQQPSARKQAQVV</sequence>
<name>A0A7J0GQ37_9ERIC</name>
<evidence type="ECO:0000313" key="3">
    <source>
        <dbReference type="Proteomes" id="UP000585474"/>
    </source>
</evidence>
<organism evidence="2 3">
    <name type="scientific">Actinidia rufa</name>
    <dbReference type="NCBI Taxonomy" id="165716"/>
    <lineage>
        <taxon>Eukaryota</taxon>
        <taxon>Viridiplantae</taxon>
        <taxon>Streptophyta</taxon>
        <taxon>Embryophyta</taxon>
        <taxon>Tracheophyta</taxon>
        <taxon>Spermatophyta</taxon>
        <taxon>Magnoliopsida</taxon>
        <taxon>eudicotyledons</taxon>
        <taxon>Gunneridae</taxon>
        <taxon>Pentapetalae</taxon>
        <taxon>asterids</taxon>
        <taxon>Ericales</taxon>
        <taxon>Actinidiaceae</taxon>
        <taxon>Actinidia</taxon>
    </lineage>
</organism>
<reference evidence="2 3" key="1">
    <citation type="submission" date="2019-07" db="EMBL/GenBank/DDBJ databases">
        <title>De Novo Assembly of kiwifruit Actinidia rufa.</title>
        <authorList>
            <person name="Sugita-Konishi S."/>
            <person name="Sato K."/>
            <person name="Mori E."/>
            <person name="Abe Y."/>
            <person name="Kisaki G."/>
            <person name="Hamano K."/>
            <person name="Suezawa K."/>
            <person name="Otani M."/>
            <person name="Fukuda T."/>
            <person name="Manabe T."/>
            <person name="Gomi K."/>
            <person name="Tabuchi M."/>
            <person name="Akimitsu K."/>
            <person name="Kataoka I."/>
        </authorList>
    </citation>
    <scope>NUCLEOTIDE SEQUENCE [LARGE SCALE GENOMIC DNA]</scope>
    <source>
        <strain evidence="3">cv. Fuchu</strain>
    </source>
</reference>
<proteinExistence type="predicted"/>
<dbReference type="AlphaFoldDB" id="A0A7J0GQ37"/>
<evidence type="ECO:0000256" key="1">
    <source>
        <dbReference type="SAM" id="MobiDB-lite"/>
    </source>
</evidence>
<dbReference type="EMBL" id="BJWL01000023">
    <property type="protein sequence ID" value="GFZ12901.1"/>
    <property type="molecule type" value="Genomic_DNA"/>
</dbReference>
<protein>
    <submittedName>
        <fullName evidence="2">Uncharacterized protein</fullName>
    </submittedName>
</protein>